<keyword evidence="4 10" id="KW-0812">Transmembrane</keyword>
<comment type="similarity">
    <text evidence="10">Belongs to the insect chemoreceptor superfamily. Heteromeric odorant receptor channel (TC 1.A.69) family.</text>
</comment>
<dbReference type="EMBL" id="KU523672">
    <property type="protein sequence ID" value="APZ81494.1"/>
    <property type="molecule type" value="mRNA"/>
</dbReference>
<sequence length="372" mass="42447">MKEFKSKTHALLLTMLEVAAIHRNPERSMFSPNGFLIYRVGLCLSYITMITSSLLYLNEEGGNQLMKMVLSSVALQFFVCSMVLISKKESITKMLLASTEVFSQLTPNDENRIKMDLLDKKSLKFAKFFAFLISMNVISGVMKGLMNSWLSGETHYPFDLSCLGLSAVPCWFTQLFSTSGTIIYIYCYFAILKLILYQLWGYVDVLSALIRDRPVSASEKDDRDLLKFYCDYGNFAVSFTSIFGITAFIDMIFTSVRCGLISYYIVMSISENNWSDAAGSMVGLASSFILPYIVCSCGEDMDEMNNQIRNGFLESNWYQCSPQSRKRLLPILTLNNVPIKFQYRQCMHFNMERFMQVLRSSYSLTTALANFM</sequence>
<dbReference type="Pfam" id="PF02949">
    <property type="entry name" value="7tm_6"/>
    <property type="match status" value="1"/>
</dbReference>
<comment type="caution">
    <text evidence="10">Lacks conserved residue(s) required for the propagation of feature annotation.</text>
</comment>
<reference evidence="11" key="1">
    <citation type="submission" date="2016-01" db="EMBL/GenBank/DDBJ databases">
        <title>Candidate chemosensory genes identified in Adelphocoris lineolatus (Goeze) (Hemiptera: Miridae) by antennal transcriptome analysis.</title>
        <authorList>
            <person name="Xiao Y."/>
        </authorList>
    </citation>
    <scope>NUCLEOTIDE SEQUENCE</scope>
</reference>
<evidence type="ECO:0000256" key="4">
    <source>
        <dbReference type="ARBA" id="ARBA00022692"/>
    </source>
</evidence>
<comment type="subcellular location">
    <subcellularLocation>
        <location evidence="1 10">Cell membrane</location>
        <topology evidence="1 10">Multi-pass membrane protein</topology>
    </subcellularLocation>
</comment>
<feature type="transmembrane region" description="Helical" evidence="10">
    <location>
        <begin position="125"/>
        <end position="146"/>
    </location>
</feature>
<organism evidence="11">
    <name type="scientific">Adelphocoris lineolatus</name>
    <name type="common">Alfalfa plant bug</name>
    <dbReference type="NCBI Taxonomy" id="236346"/>
    <lineage>
        <taxon>Eukaryota</taxon>
        <taxon>Metazoa</taxon>
        <taxon>Ecdysozoa</taxon>
        <taxon>Arthropoda</taxon>
        <taxon>Hexapoda</taxon>
        <taxon>Insecta</taxon>
        <taxon>Pterygota</taxon>
        <taxon>Neoptera</taxon>
        <taxon>Paraneoptera</taxon>
        <taxon>Hemiptera</taxon>
        <taxon>Heteroptera</taxon>
        <taxon>Panheteroptera</taxon>
        <taxon>Cimicomorpha</taxon>
        <taxon>Miridae</taxon>
        <taxon>Mirini</taxon>
        <taxon>Adelphocoris</taxon>
    </lineage>
</organism>
<dbReference type="GO" id="GO:0004984">
    <property type="term" value="F:olfactory receptor activity"/>
    <property type="evidence" value="ECO:0007669"/>
    <property type="project" value="InterPro"/>
</dbReference>
<evidence type="ECO:0000256" key="7">
    <source>
        <dbReference type="ARBA" id="ARBA00023136"/>
    </source>
</evidence>
<dbReference type="PANTHER" id="PTHR21137">
    <property type="entry name" value="ODORANT RECEPTOR"/>
    <property type="match status" value="1"/>
</dbReference>
<feature type="transmembrane region" description="Helical" evidence="10">
    <location>
        <begin position="69"/>
        <end position="86"/>
    </location>
</feature>
<proteinExistence type="evidence at transcript level"/>
<keyword evidence="2" id="KW-1003">Cell membrane</keyword>
<dbReference type="GO" id="GO:0005549">
    <property type="term" value="F:odorant binding"/>
    <property type="evidence" value="ECO:0007669"/>
    <property type="project" value="InterPro"/>
</dbReference>
<feature type="transmembrane region" description="Helical" evidence="10">
    <location>
        <begin position="183"/>
        <end position="203"/>
    </location>
</feature>
<keyword evidence="5 10" id="KW-0552">Olfaction</keyword>
<evidence type="ECO:0000256" key="5">
    <source>
        <dbReference type="ARBA" id="ARBA00022725"/>
    </source>
</evidence>
<dbReference type="PANTHER" id="PTHR21137:SF35">
    <property type="entry name" value="ODORANT RECEPTOR 19A-RELATED"/>
    <property type="match status" value="1"/>
</dbReference>
<dbReference type="AlphaFoldDB" id="A0A2I4PH80"/>
<keyword evidence="3 10" id="KW-0716">Sensory transduction</keyword>
<feature type="transmembrane region" description="Helical" evidence="10">
    <location>
        <begin position="36"/>
        <end position="57"/>
    </location>
</feature>
<feature type="transmembrane region" description="Helical" evidence="10">
    <location>
        <begin position="277"/>
        <end position="295"/>
    </location>
</feature>
<keyword evidence="6 10" id="KW-1133">Transmembrane helix</keyword>
<accession>A0A2I4PH80</accession>
<keyword evidence="8 10" id="KW-0675">Receptor</keyword>
<keyword evidence="9 10" id="KW-0807">Transducer</keyword>
<evidence type="ECO:0000256" key="6">
    <source>
        <dbReference type="ARBA" id="ARBA00022989"/>
    </source>
</evidence>
<evidence type="ECO:0000256" key="3">
    <source>
        <dbReference type="ARBA" id="ARBA00022606"/>
    </source>
</evidence>
<protein>
    <recommendedName>
        <fullName evidence="10">Odorant receptor</fullName>
    </recommendedName>
</protein>
<evidence type="ECO:0000256" key="1">
    <source>
        <dbReference type="ARBA" id="ARBA00004651"/>
    </source>
</evidence>
<evidence type="ECO:0000256" key="9">
    <source>
        <dbReference type="ARBA" id="ARBA00023224"/>
    </source>
</evidence>
<evidence type="ECO:0000256" key="10">
    <source>
        <dbReference type="RuleBase" id="RU351113"/>
    </source>
</evidence>
<dbReference type="GO" id="GO:0007165">
    <property type="term" value="P:signal transduction"/>
    <property type="evidence" value="ECO:0007669"/>
    <property type="project" value="UniProtKB-KW"/>
</dbReference>
<keyword evidence="7 10" id="KW-0472">Membrane</keyword>
<feature type="transmembrane region" description="Helical" evidence="10">
    <location>
        <begin position="235"/>
        <end position="265"/>
    </location>
</feature>
<dbReference type="GO" id="GO:0005886">
    <property type="term" value="C:plasma membrane"/>
    <property type="evidence" value="ECO:0007669"/>
    <property type="project" value="UniProtKB-SubCell"/>
</dbReference>
<dbReference type="InterPro" id="IPR004117">
    <property type="entry name" value="7tm6_olfct_rcpt"/>
</dbReference>
<evidence type="ECO:0000256" key="2">
    <source>
        <dbReference type="ARBA" id="ARBA00022475"/>
    </source>
</evidence>
<name>A0A2I4PH80_ADELI</name>
<evidence type="ECO:0000313" key="11">
    <source>
        <dbReference type="EMBL" id="APZ81494.1"/>
    </source>
</evidence>
<evidence type="ECO:0000256" key="8">
    <source>
        <dbReference type="ARBA" id="ARBA00023170"/>
    </source>
</evidence>